<dbReference type="EMBL" id="AEJC01000039">
    <property type="protein sequence ID" value="EKX69045.1"/>
    <property type="molecule type" value="Genomic_DNA"/>
</dbReference>
<evidence type="ECO:0000256" key="1">
    <source>
        <dbReference type="SAM" id="MobiDB-lite"/>
    </source>
</evidence>
<gene>
    <name evidence="2" type="ORF">STRIP9103_03336</name>
</gene>
<feature type="compositionally biased region" description="Basic and acidic residues" evidence="1">
    <location>
        <begin position="32"/>
        <end position="44"/>
    </location>
</feature>
<evidence type="ECO:0000313" key="3">
    <source>
        <dbReference type="Proteomes" id="UP000010411"/>
    </source>
</evidence>
<dbReference type="AlphaFoldDB" id="L1L8L7"/>
<keyword evidence="3" id="KW-1185">Reference proteome</keyword>
<accession>L1L8L7</accession>
<sequence length="86" mass="9288">MPRGLPPWSPPVHTPLAWNLTVLIVVRRPAGHRPEPEGFAHRPAQDGFRALPGRASGTARKGFPHRPGGLRTGIRRHHSAAAAITS</sequence>
<organism evidence="2 3">
    <name type="scientific">Streptomyces ipomoeae 91-03</name>
    <dbReference type="NCBI Taxonomy" id="698759"/>
    <lineage>
        <taxon>Bacteria</taxon>
        <taxon>Bacillati</taxon>
        <taxon>Actinomycetota</taxon>
        <taxon>Actinomycetes</taxon>
        <taxon>Kitasatosporales</taxon>
        <taxon>Streptomycetaceae</taxon>
        <taxon>Streptomyces</taxon>
    </lineage>
</organism>
<feature type="region of interest" description="Disordered" evidence="1">
    <location>
        <begin position="32"/>
        <end position="72"/>
    </location>
</feature>
<comment type="caution">
    <text evidence="2">The sequence shown here is derived from an EMBL/GenBank/DDBJ whole genome shotgun (WGS) entry which is preliminary data.</text>
</comment>
<proteinExistence type="predicted"/>
<protein>
    <submittedName>
        <fullName evidence="2">Uncharacterized protein</fullName>
    </submittedName>
</protein>
<reference evidence="2 3" key="1">
    <citation type="submission" date="2012-11" db="EMBL/GenBank/DDBJ databases">
        <authorList>
            <person name="Huguet-Tapia J.C."/>
            <person name="Durkin A.S."/>
            <person name="Pettis G.S."/>
            <person name="Badger J.H."/>
        </authorList>
    </citation>
    <scope>NUCLEOTIDE SEQUENCE [LARGE SCALE GENOMIC DNA]</scope>
    <source>
        <strain evidence="2 3">91-03</strain>
    </source>
</reference>
<dbReference type="Proteomes" id="UP000010411">
    <property type="component" value="Unassembled WGS sequence"/>
</dbReference>
<name>L1L8L7_9ACTN</name>
<evidence type="ECO:0000313" key="2">
    <source>
        <dbReference type="EMBL" id="EKX69045.1"/>
    </source>
</evidence>